<keyword evidence="3" id="KW-1185">Reference proteome</keyword>
<organism evidence="2 3">
    <name type="scientific">Tsuneonella litorea</name>
    <dbReference type="NCBI Taxonomy" id="2976475"/>
    <lineage>
        <taxon>Bacteria</taxon>
        <taxon>Pseudomonadati</taxon>
        <taxon>Pseudomonadota</taxon>
        <taxon>Alphaproteobacteria</taxon>
        <taxon>Sphingomonadales</taxon>
        <taxon>Erythrobacteraceae</taxon>
        <taxon>Tsuneonella</taxon>
    </lineage>
</organism>
<comment type="caution">
    <text evidence="2">The sequence shown here is derived from an EMBL/GenBank/DDBJ whole genome shotgun (WGS) entry which is preliminary data.</text>
</comment>
<accession>A0A9X3AKE7</accession>
<name>A0A9X3AKE7_9SPHN</name>
<proteinExistence type="predicted"/>
<dbReference type="Proteomes" id="UP001142648">
    <property type="component" value="Unassembled WGS sequence"/>
</dbReference>
<keyword evidence="1" id="KW-0732">Signal</keyword>
<feature type="signal peptide" evidence="1">
    <location>
        <begin position="1"/>
        <end position="25"/>
    </location>
</feature>
<sequence length="155" mass="17436">MNALRKIATIAIAAGALGLSAPASAQLEVWKDYTPQETVVELTYVKVDEGQLDRYLEGLKQTWVRANEVSKRLGQISDYGIYTVPYGGNEVNLVLRINYPSMASLTADKARYDAFLSAWGKQNIDSSNKTVRELYNNIRKIKGTYILRELKMKLD</sequence>
<evidence type="ECO:0008006" key="4">
    <source>
        <dbReference type="Google" id="ProtNLM"/>
    </source>
</evidence>
<dbReference type="RefSeq" id="WP_259960496.1">
    <property type="nucleotide sequence ID" value="NZ_JAOAMV010000001.1"/>
</dbReference>
<dbReference type="AlphaFoldDB" id="A0A9X3AKE7"/>
<feature type="chain" id="PRO_5040802817" description="NIPSNAP domain-containing protein" evidence="1">
    <location>
        <begin position="26"/>
        <end position="155"/>
    </location>
</feature>
<dbReference type="EMBL" id="JAOAMV010000001">
    <property type="protein sequence ID" value="MCT2557733.1"/>
    <property type="molecule type" value="Genomic_DNA"/>
</dbReference>
<gene>
    <name evidence="2" type="ORF">N0B51_01930</name>
</gene>
<protein>
    <recommendedName>
        <fullName evidence="4">NIPSNAP domain-containing protein</fullName>
    </recommendedName>
</protein>
<evidence type="ECO:0000313" key="3">
    <source>
        <dbReference type="Proteomes" id="UP001142648"/>
    </source>
</evidence>
<evidence type="ECO:0000313" key="2">
    <source>
        <dbReference type="EMBL" id="MCT2557733.1"/>
    </source>
</evidence>
<evidence type="ECO:0000256" key="1">
    <source>
        <dbReference type="SAM" id="SignalP"/>
    </source>
</evidence>
<reference evidence="2" key="1">
    <citation type="submission" date="2022-09" db="EMBL/GenBank/DDBJ databases">
        <title>The genome sequence of Tsuneonella sp. YG55.</title>
        <authorList>
            <person name="Liu Y."/>
        </authorList>
    </citation>
    <scope>NUCLEOTIDE SEQUENCE</scope>
    <source>
        <strain evidence="2">YG55</strain>
    </source>
</reference>